<feature type="coiled-coil region" evidence="1">
    <location>
        <begin position="184"/>
        <end position="211"/>
    </location>
</feature>
<name>A0A078ANX5_STYLE</name>
<dbReference type="Proteomes" id="UP000039865">
    <property type="component" value="Unassembled WGS sequence"/>
</dbReference>
<dbReference type="InParanoid" id="A0A078ANX5"/>
<dbReference type="EMBL" id="CCKQ01012453">
    <property type="protein sequence ID" value="CDW84070.1"/>
    <property type="molecule type" value="Genomic_DNA"/>
</dbReference>
<keyword evidence="1" id="KW-0175">Coiled coil</keyword>
<gene>
    <name evidence="2" type="primary">Contig18166.g19308</name>
    <name evidence="2" type="ORF">STYLEM_13127</name>
</gene>
<accession>A0A078ANX5</accession>
<keyword evidence="3" id="KW-1185">Reference proteome</keyword>
<sequence length="261" mass="29572">MEEVSKKMEEVHDDVEVDGVLYTATQTAAKYAFDAFDHGIQAIGKIFTEARDLIDVIQLVIDKTGEDYFQKSLITELKEPLINLGHWIATMKGYTENIQQNYFAQSILVLSKIKKSFTKNKDLYTEVYNDWSQSELARTDDFQSDWAEIEKAIGVIADQFLSAYNAQKIKDLMASVTRMFNLKCDQVNKDLKDKQAELKRAEEHLEERENTRNWLNFLWLGCWVAAAIAQAVMASEVAAAHTAVNNAYAALKEAIAAGNEL</sequence>
<protein>
    <submittedName>
        <fullName evidence="2">Uncharacterized protein</fullName>
    </submittedName>
</protein>
<proteinExistence type="predicted"/>
<reference evidence="2 3" key="1">
    <citation type="submission" date="2014-06" db="EMBL/GenBank/DDBJ databases">
        <authorList>
            <person name="Swart Estienne"/>
        </authorList>
    </citation>
    <scope>NUCLEOTIDE SEQUENCE [LARGE SCALE GENOMIC DNA]</scope>
    <source>
        <strain evidence="2 3">130c</strain>
    </source>
</reference>
<organism evidence="2 3">
    <name type="scientific">Stylonychia lemnae</name>
    <name type="common">Ciliate</name>
    <dbReference type="NCBI Taxonomy" id="5949"/>
    <lineage>
        <taxon>Eukaryota</taxon>
        <taxon>Sar</taxon>
        <taxon>Alveolata</taxon>
        <taxon>Ciliophora</taxon>
        <taxon>Intramacronucleata</taxon>
        <taxon>Spirotrichea</taxon>
        <taxon>Stichotrichia</taxon>
        <taxon>Sporadotrichida</taxon>
        <taxon>Oxytrichidae</taxon>
        <taxon>Stylonychinae</taxon>
        <taxon>Stylonychia</taxon>
    </lineage>
</organism>
<evidence type="ECO:0000313" key="3">
    <source>
        <dbReference type="Proteomes" id="UP000039865"/>
    </source>
</evidence>
<dbReference type="AlphaFoldDB" id="A0A078ANX5"/>
<evidence type="ECO:0000313" key="2">
    <source>
        <dbReference type="EMBL" id="CDW84070.1"/>
    </source>
</evidence>
<evidence type="ECO:0000256" key="1">
    <source>
        <dbReference type="SAM" id="Coils"/>
    </source>
</evidence>